<dbReference type="Gene3D" id="3.40.720.10">
    <property type="entry name" value="Alkaline Phosphatase, subunit A"/>
    <property type="match status" value="1"/>
</dbReference>
<dbReference type="AlphaFoldDB" id="A0A0B5QNL7"/>
<dbReference type="InterPro" id="IPR000917">
    <property type="entry name" value="Sulfatase_N"/>
</dbReference>
<evidence type="ECO:0000313" key="3">
    <source>
        <dbReference type="Proteomes" id="UP000031866"/>
    </source>
</evidence>
<dbReference type="EMBL" id="CP010086">
    <property type="protein sequence ID" value="AJG99861.1"/>
    <property type="molecule type" value="Genomic_DNA"/>
</dbReference>
<evidence type="ECO:0000313" key="2">
    <source>
        <dbReference type="EMBL" id="AJG99861.1"/>
    </source>
</evidence>
<sequence length="481" mass="54713">MSSKDMLIFMSDQHSPIFSSYMGGIARTPNLEKLCENGTAFTEAYTSCPLCVPSRMSMLLGKMPSKTGIFTNFDAIPERNATFLHSFVKEGYETVLIGRMHFLGSNQRHGFTKRLVGDITPVSWTRPIESLTEERGVFTNCFGEPWCLDVIGGGNSPVLEYDKQVIKTAVEYLSHDHDKPQCIFVSTYGPHFPYCAPSELYSYYKDKVNIPESFDNPREYINPLLRNKFKDASHETVIKARAAYFGMIEEMDRNFGLIRDAFNAFLKLKSQEGILVYISDHGDHVGDNKMFGKMTFFEHSAKIPMIFEGLGINKGQRISTPASIMDLGPTLCELAGTIPFPGQDGKSLVNQLIGIREEDKERAVISELIEVIKGKLNMGRMVRKGSYKYITYIGYEDYDMLFDIENDSEEKNNIAKSNFNKLHELREIAFNGWDTEKILEEHKNHIASVELIQAWEIAVGPNDDERWKDNPEYARVIPMLQ</sequence>
<dbReference type="Proteomes" id="UP000031866">
    <property type="component" value="Chromosome"/>
</dbReference>
<dbReference type="OrthoDB" id="279611at2"/>
<reference evidence="3" key="1">
    <citation type="submission" date="2014-12" db="EMBL/GenBank/DDBJ databases">
        <title>Genome sequence of Clostridium beijerinckii strain 59B.</title>
        <authorList>
            <person name="Little G.T."/>
            <person name="Minton N.P."/>
        </authorList>
    </citation>
    <scope>NUCLEOTIDE SEQUENCE [LARGE SCALE GENOMIC DNA]</scope>
    <source>
        <strain evidence="3">59B</strain>
    </source>
</reference>
<gene>
    <name evidence="2" type="ORF">LF65_03298</name>
</gene>
<name>A0A0B5QNL7_CLOBE</name>
<feature type="domain" description="Sulfatase N-terminal" evidence="1">
    <location>
        <begin position="7"/>
        <end position="336"/>
    </location>
</feature>
<dbReference type="Pfam" id="PF00884">
    <property type="entry name" value="Sulfatase"/>
    <property type="match status" value="1"/>
</dbReference>
<organism evidence="2 3">
    <name type="scientific">Clostridium beijerinckii</name>
    <name type="common">Clostridium MP</name>
    <dbReference type="NCBI Taxonomy" id="1520"/>
    <lineage>
        <taxon>Bacteria</taxon>
        <taxon>Bacillati</taxon>
        <taxon>Bacillota</taxon>
        <taxon>Clostridia</taxon>
        <taxon>Eubacteriales</taxon>
        <taxon>Clostridiaceae</taxon>
        <taxon>Clostridium</taxon>
    </lineage>
</organism>
<dbReference type="GO" id="GO:0004065">
    <property type="term" value="F:arylsulfatase activity"/>
    <property type="evidence" value="ECO:0007669"/>
    <property type="project" value="TreeGrafter"/>
</dbReference>
<dbReference type="PANTHER" id="PTHR46615:SF1">
    <property type="entry name" value="ARYLSULFATASE K"/>
    <property type="match status" value="1"/>
</dbReference>
<dbReference type="KEGG" id="cbei:LF65_03298"/>
<dbReference type="STRING" id="1520.LF65_03298"/>
<dbReference type="InterPro" id="IPR017850">
    <property type="entry name" value="Alkaline_phosphatase_core_sf"/>
</dbReference>
<dbReference type="PANTHER" id="PTHR46615">
    <property type="entry name" value="ARYLSULFATASE K"/>
    <property type="match status" value="1"/>
</dbReference>
<proteinExistence type="predicted"/>
<dbReference type="SUPFAM" id="SSF53649">
    <property type="entry name" value="Alkaline phosphatase-like"/>
    <property type="match status" value="1"/>
</dbReference>
<dbReference type="RefSeq" id="WP_041897309.1">
    <property type="nucleotide sequence ID" value="NZ_CP010086.2"/>
</dbReference>
<dbReference type="CDD" id="cd16037">
    <property type="entry name" value="sulfatase_like"/>
    <property type="match status" value="1"/>
</dbReference>
<evidence type="ECO:0000259" key="1">
    <source>
        <dbReference type="Pfam" id="PF00884"/>
    </source>
</evidence>
<accession>A0A0B5QNL7</accession>
<dbReference type="GO" id="GO:0015024">
    <property type="term" value="F:glucuronate-2-sulfatase activity"/>
    <property type="evidence" value="ECO:0007669"/>
    <property type="project" value="TreeGrafter"/>
</dbReference>
<protein>
    <recommendedName>
        <fullName evidence="1">Sulfatase N-terminal domain-containing protein</fullName>
    </recommendedName>
</protein>
<dbReference type="InterPro" id="IPR051849">
    <property type="entry name" value="GAG-degrading_sulfatase"/>
</dbReference>